<feature type="transmembrane region" description="Helical" evidence="7">
    <location>
        <begin position="229"/>
        <end position="253"/>
    </location>
</feature>
<proteinExistence type="predicted"/>
<gene>
    <name evidence="8" type="ORF">FAZ69_31345</name>
</gene>
<dbReference type="Proteomes" id="UP000305539">
    <property type="component" value="Unassembled WGS sequence"/>
</dbReference>
<feature type="transmembrane region" description="Helical" evidence="7">
    <location>
        <begin position="152"/>
        <end position="170"/>
    </location>
</feature>
<dbReference type="PANTHER" id="PTHR11706:SF33">
    <property type="entry name" value="NATURAL RESISTANCE-ASSOCIATED MACROPHAGE PROTEIN 2"/>
    <property type="match status" value="1"/>
</dbReference>
<protein>
    <submittedName>
        <fullName evidence="8">Divalent metal cation transporter</fullName>
    </submittedName>
</protein>
<keyword evidence="6 7" id="KW-0472">Membrane</keyword>
<accession>A0A4U1HJY6</accession>
<dbReference type="InterPro" id="IPR001046">
    <property type="entry name" value="NRAMP_fam"/>
</dbReference>
<feature type="transmembrane region" description="Helical" evidence="7">
    <location>
        <begin position="395"/>
        <end position="417"/>
    </location>
</feature>
<feature type="transmembrane region" description="Helical" evidence="7">
    <location>
        <begin position="12"/>
        <end position="29"/>
    </location>
</feature>
<keyword evidence="5 7" id="KW-1133">Transmembrane helix</keyword>
<dbReference type="GO" id="GO:0005384">
    <property type="term" value="F:manganese ion transmembrane transporter activity"/>
    <property type="evidence" value="ECO:0007669"/>
    <property type="project" value="TreeGrafter"/>
</dbReference>
<dbReference type="OrthoDB" id="9787548at2"/>
<dbReference type="GO" id="GO:0015293">
    <property type="term" value="F:symporter activity"/>
    <property type="evidence" value="ECO:0007669"/>
    <property type="project" value="UniProtKB-KW"/>
</dbReference>
<feature type="transmembrane region" description="Helical" evidence="7">
    <location>
        <begin position="127"/>
        <end position="145"/>
    </location>
</feature>
<dbReference type="RefSeq" id="WP_136899080.1">
    <property type="nucleotide sequence ID" value="NZ_SWJE01000026.1"/>
</dbReference>
<dbReference type="EMBL" id="SWJE01000026">
    <property type="protein sequence ID" value="TKC78936.1"/>
    <property type="molecule type" value="Genomic_DNA"/>
</dbReference>
<comment type="caution">
    <text evidence="8">The sequence shown here is derived from an EMBL/GenBank/DDBJ whole genome shotgun (WGS) entry which is preliminary data.</text>
</comment>
<organism evidence="8 9">
    <name type="scientific">Trinickia terrae</name>
    <dbReference type="NCBI Taxonomy" id="2571161"/>
    <lineage>
        <taxon>Bacteria</taxon>
        <taxon>Pseudomonadati</taxon>
        <taxon>Pseudomonadota</taxon>
        <taxon>Betaproteobacteria</taxon>
        <taxon>Burkholderiales</taxon>
        <taxon>Burkholderiaceae</taxon>
        <taxon>Trinickia</taxon>
    </lineage>
</organism>
<keyword evidence="2" id="KW-0813">Transport</keyword>
<evidence type="ECO:0000256" key="1">
    <source>
        <dbReference type="ARBA" id="ARBA00004141"/>
    </source>
</evidence>
<reference evidence="8 9" key="1">
    <citation type="submission" date="2019-04" db="EMBL/GenBank/DDBJ databases">
        <title>Trinickia sp. 7GSK02, isolated from subtropical forest soil.</title>
        <authorList>
            <person name="Gao Z.-H."/>
            <person name="Qiu L.-H."/>
        </authorList>
    </citation>
    <scope>NUCLEOTIDE SEQUENCE [LARGE SCALE GENOMIC DNA]</scope>
    <source>
        <strain evidence="8 9">7GSK02</strain>
    </source>
</reference>
<dbReference type="GO" id="GO:0015086">
    <property type="term" value="F:cadmium ion transmembrane transporter activity"/>
    <property type="evidence" value="ECO:0007669"/>
    <property type="project" value="TreeGrafter"/>
</dbReference>
<dbReference type="Pfam" id="PF01566">
    <property type="entry name" value="Nramp"/>
    <property type="match status" value="1"/>
</dbReference>
<feature type="transmembrane region" description="Helical" evidence="7">
    <location>
        <begin position="90"/>
        <end position="115"/>
    </location>
</feature>
<sequence>MDQFRLAAKRLPVLRSIAVWGPGLLVMLADTDAGNVVTAAQAGAQWGYRLLPLLMLLAPFLYMVQELAVRLGIYTGRGHGELIREHFGAGWAWLSVAGLAVATAGTLVTEFTAVAGIGEMFGVSRSLTLPAAALALLAVVATGSYRRIERTALAIGLFELAFFAVAWATHPDWRVFAADVADLPLGNREFLYLTAALIGAVFNPWMVFYQQAAVADKGLTPSDCQAERWDTAAGALLTQALTGAVLVAAAATLGGAHGANGMRGSLDSVGEIGAALAPVLGAQWGRAVFGAGVLGAAMVAAIVASLALAWGIGEVAGFRRSLEYRPQQAPWFYGVYLVAVAGSAALVWGAPDLVWLNIAAQVVNAFLLPLVLGLLIALAVKALPEAARLSRPYRWILAAATSVLCAVGWFGAMWGWICGVK</sequence>
<evidence type="ECO:0000256" key="7">
    <source>
        <dbReference type="SAM" id="Phobius"/>
    </source>
</evidence>
<feature type="transmembrane region" description="Helical" evidence="7">
    <location>
        <begin position="49"/>
        <end position="69"/>
    </location>
</feature>
<evidence type="ECO:0000313" key="9">
    <source>
        <dbReference type="Proteomes" id="UP000305539"/>
    </source>
</evidence>
<evidence type="ECO:0000256" key="3">
    <source>
        <dbReference type="ARBA" id="ARBA00022692"/>
    </source>
</evidence>
<evidence type="ECO:0000256" key="6">
    <source>
        <dbReference type="ARBA" id="ARBA00023136"/>
    </source>
</evidence>
<comment type="subcellular location">
    <subcellularLocation>
        <location evidence="1">Membrane</location>
        <topology evidence="1">Multi-pass membrane protein</topology>
    </subcellularLocation>
</comment>
<dbReference type="AlphaFoldDB" id="A0A4U1HJY6"/>
<evidence type="ECO:0000256" key="5">
    <source>
        <dbReference type="ARBA" id="ARBA00022989"/>
    </source>
</evidence>
<dbReference type="PANTHER" id="PTHR11706">
    <property type="entry name" value="SOLUTE CARRIER PROTEIN FAMILY 11 MEMBER"/>
    <property type="match status" value="1"/>
</dbReference>
<keyword evidence="3 7" id="KW-0812">Transmembrane</keyword>
<feature type="transmembrane region" description="Helical" evidence="7">
    <location>
        <begin position="190"/>
        <end position="208"/>
    </location>
</feature>
<dbReference type="GO" id="GO:0034755">
    <property type="term" value="P:iron ion transmembrane transport"/>
    <property type="evidence" value="ECO:0007669"/>
    <property type="project" value="TreeGrafter"/>
</dbReference>
<feature type="transmembrane region" description="Helical" evidence="7">
    <location>
        <begin position="331"/>
        <end position="350"/>
    </location>
</feature>
<evidence type="ECO:0000256" key="4">
    <source>
        <dbReference type="ARBA" id="ARBA00022847"/>
    </source>
</evidence>
<keyword evidence="4" id="KW-0769">Symport</keyword>
<keyword evidence="9" id="KW-1185">Reference proteome</keyword>
<feature type="transmembrane region" description="Helical" evidence="7">
    <location>
        <begin position="362"/>
        <end position="383"/>
    </location>
</feature>
<evidence type="ECO:0000256" key="2">
    <source>
        <dbReference type="ARBA" id="ARBA00022448"/>
    </source>
</evidence>
<evidence type="ECO:0000313" key="8">
    <source>
        <dbReference type="EMBL" id="TKC78936.1"/>
    </source>
</evidence>
<dbReference type="GO" id="GO:0005886">
    <property type="term" value="C:plasma membrane"/>
    <property type="evidence" value="ECO:0007669"/>
    <property type="project" value="TreeGrafter"/>
</dbReference>
<name>A0A4U1HJY6_9BURK</name>
<feature type="transmembrane region" description="Helical" evidence="7">
    <location>
        <begin position="287"/>
        <end position="310"/>
    </location>
</feature>